<evidence type="ECO:0000256" key="5">
    <source>
        <dbReference type="ARBA" id="ARBA00023163"/>
    </source>
</evidence>
<dbReference type="SUPFAM" id="SSF48013">
    <property type="entry name" value="NusB-like"/>
    <property type="match status" value="1"/>
</dbReference>
<dbReference type="GO" id="GO:0005829">
    <property type="term" value="C:cytosol"/>
    <property type="evidence" value="ECO:0007669"/>
    <property type="project" value="TreeGrafter"/>
</dbReference>
<dbReference type="Gene3D" id="1.10.940.10">
    <property type="entry name" value="NusB-like"/>
    <property type="match status" value="1"/>
</dbReference>
<comment type="caution">
    <text evidence="7">The sequence shown here is derived from an EMBL/GenBank/DDBJ whole genome shotgun (WGS) entry which is preliminary data.</text>
</comment>
<dbReference type="AlphaFoldDB" id="A0A1J5Q095"/>
<sequence>MLNRRHLRVKVLQSLYAYNQSHSGDLKQHEKNLLQSIDKVYEMYIWMLSLISEVTAYASIDAEERANKHLPTAEDLNADVKILSNRFILSLQKNKEFLTALKKYKIAWDFEPELIKSLFIVLKNSGEYKEYLKKTGDTLHSDKDIIKFIFKKVILKSSLAEQVFEDKFIFWPVDKDVLQALIAKTFKNFAFDIDEQNKLAEITGDWAEDREFIVNLFEETIRHNDEYQLLITNKTQNWEPDRIAMIDTLLMKMALAEFMNFSSIPVKVTINEYLEISKEFSTPKSNSFINGILDKILSELKTQNKINKIGRGLIE</sequence>
<evidence type="ECO:0000256" key="1">
    <source>
        <dbReference type="ARBA" id="ARBA00005952"/>
    </source>
</evidence>
<evidence type="ECO:0000256" key="4">
    <source>
        <dbReference type="ARBA" id="ARBA00023015"/>
    </source>
</evidence>
<evidence type="ECO:0000256" key="3">
    <source>
        <dbReference type="ARBA" id="ARBA00022884"/>
    </source>
</evidence>
<dbReference type="InterPro" id="IPR011605">
    <property type="entry name" value="NusB_fam"/>
</dbReference>
<protein>
    <recommendedName>
        <fullName evidence="6">NusB/RsmB/TIM44 domain-containing protein</fullName>
    </recommendedName>
</protein>
<keyword evidence="3" id="KW-0694">RNA-binding</keyword>
<dbReference type="GO" id="GO:0003723">
    <property type="term" value="F:RNA binding"/>
    <property type="evidence" value="ECO:0007669"/>
    <property type="project" value="UniProtKB-KW"/>
</dbReference>
<keyword evidence="2" id="KW-0889">Transcription antitermination</keyword>
<dbReference type="InterPro" id="IPR006027">
    <property type="entry name" value="NusB_RsmB_TIM44"/>
</dbReference>
<reference evidence="7" key="1">
    <citation type="submission" date="2016-10" db="EMBL/GenBank/DDBJ databases">
        <title>Sequence of Gallionella enrichment culture.</title>
        <authorList>
            <person name="Poehlein A."/>
            <person name="Muehling M."/>
            <person name="Daniel R."/>
        </authorList>
    </citation>
    <scope>NUCLEOTIDE SEQUENCE</scope>
</reference>
<accession>A0A1J5Q095</accession>
<evidence type="ECO:0000256" key="2">
    <source>
        <dbReference type="ARBA" id="ARBA00022814"/>
    </source>
</evidence>
<evidence type="ECO:0000313" key="7">
    <source>
        <dbReference type="EMBL" id="OIQ69285.1"/>
    </source>
</evidence>
<evidence type="ECO:0000259" key="6">
    <source>
        <dbReference type="Pfam" id="PF01029"/>
    </source>
</evidence>
<keyword evidence="5" id="KW-0804">Transcription</keyword>
<organism evidence="7">
    <name type="scientific">mine drainage metagenome</name>
    <dbReference type="NCBI Taxonomy" id="410659"/>
    <lineage>
        <taxon>unclassified sequences</taxon>
        <taxon>metagenomes</taxon>
        <taxon>ecological metagenomes</taxon>
    </lineage>
</organism>
<feature type="domain" description="NusB/RsmB/TIM44" evidence="6">
    <location>
        <begin position="205"/>
        <end position="297"/>
    </location>
</feature>
<name>A0A1J5Q095_9ZZZZ</name>
<dbReference type="InterPro" id="IPR035926">
    <property type="entry name" value="NusB-like_sf"/>
</dbReference>
<comment type="similarity">
    <text evidence="1">Belongs to the NusB family.</text>
</comment>
<dbReference type="GO" id="GO:0031564">
    <property type="term" value="P:transcription antitermination"/>
    <property type="evidence" value="ECO:0007669"/>
    <property type="project" value="UniProtKB-KW"/>
</dbReference>
<keyword evidence="4" id="KW-0805">Transcription regulation</keyword>
<dbReference type="Pfam" id="PF01029">
    <property type="entry name" value="NusB"/>
    <property type="match status" value="1"/>
</dbReference>
<dbReference type="PANTHER" id="PTHR11078:SF3">
    <property type="entry name" value="ANTITERMINATION NUSB DOMAIN-CONTAINING PROTEIN"/>
    <property type="match status" value="1"/>
</dbReference>
<dbReference type="PANTHER" id="PTHR11078">
    <property type="entry name" value="N UTILIZATION SUBSTANCE PROTEIN B-RELATED"/>
    <property type="match status" value="1"/>
</dbReference>
<dbReference type="NCBIfam" id="TIGR01951">
    <property type="entry name" value="nusB"/>
    <property type="match status" value="1"/>
</dbReference>
<gene>
    <name evidence="7" type="ORF">GALL_491150</name>
</gene>
<dbReference type="EMBL" id="MLJW01004814">
    <property type="protein sequence ID" value="OIQ69285.1"/>
    <property type="molecule type" value="Genomic_DNA"/>
</dbReference>
<proteinExistence type="inferred from homology"/>
<dbReference type="GO" id="GO:0006353">
    <property type="term" value="P:DNA-templated transcription termination"/>
    <property type="evidence" value="ECO:0007669"/>
    <property type="project" value="InterPro"/>
</dbReference>